<feature type="transmembrane region" description="Helical" evidence="10">
    <location>
        <begin position="221"/>
        <end position="242"/>
    </location>
</feature>
<keyword evidence="4 10" id="KW-0812">Transmembrane</keyword>
<sequence>QGGLLLGPSFLGKISDLATELYPFKSMVMLDTVAVFGSMFYFFLIGVQLDPWILKKIEIRDVFVGSSAVLLSVVFAVPFSFLMHAEKQYLGIDISPSMLTVAAAFSVIGFPTIAHYLTELQMVNSEVGRRALASSIVSNVFGFGVVVATILANHSGETTPPLSYKKFLSGLAFVLVIAFGIRPLIVKALDLNIFFGPLLYGIAIPAGPPLGSTLMEKLDCIITWLFMPLYFVKTGLVTDIFAVKFRNYLVLQSIVLLSCTGKFAGAVLCSVYSGMPFPEAARIGLVMNVQGVLELGMYKVLRQNQALQEEPWHVLCLSVLLITGGVTPVLRYLHGLSRKLALRKRKSMMDLRPNEGLRLVVCVHQHEDVHPITHLVETLNPSKLSPVDVCLLHLLELTGRSHPILIAHKLNSVKSKKASSSKSIVNVFGLLQQRNHGTVVVHPFTSICSPSTMHDQVHEMAIERRATLIVVPFRRRTSEQTTRMDIDKILQLAPCTVGIIVDRGATQHGGGAFGIESINEPLESIAVFFIGGCDDREALAIGARMVGRRNILLTVIRLHSKGDETGTTDFENGDEKMMDGRFFNGIRSQIAANPRVTYTEYVAEDATGTVSVIQSIEDQFELIIVGRCHDNASPLIMGLSDWEEDAELGAVGNMFASSDSNSKSRILIVQQRS</sequence>
<evidence type="ECO:0000259" key="11">
    <source>
        <dbReference type="Pfam" id="PF00999"/>
    </source>
</evidence>
<feature type="transmembrane region" description="Helical" evidence="10">
    <location>
        <begin position="254"/>
        <end position="275"/>
    </location>
</feature>
<keyword evidence="14" id="KW-1185">Reference proteome</keyword>
<dbReference type="Pfam" id="PF23259">
    <property type="entry name" value="CHX17_C"/>
    <property type="match status" value="1"/>
</dbReference>
<dbReference type="GO" id="GO:0012505">
    <property type="term" value="C:endomembrane system"/>
    <property type="evidence" value="ECO:0007669"/>
    <property type="project" value="TreeGrafter"/>
</dbReference>
<evidence type="ECO:0000256" key="5">
    <source>
        <dbReference type="ARBA" id="ARBA00022958"/>
    </source>
</evidence>
<feature type="transmembrane region" description="Helical" evidence="10">
    <location>
        <begin position="130"/>
        <end position="152"/>
    </location>
</feature>
<evidence type="ECO:0000256" key="10">
    <source>
        <dbReference type="SAM" id="Phobius"/>
    </source>
</evidence>
<dbReference type="GO" id="GO:0016020">
    <property type="term" value="C:membrane"/>
    <property type="evidence" value="ECO:0007669"/>
    <property type="project" value="UniProtKB-SubCell"/>
</dbReference>
<comment type="similarity">
    <text evidence="9">Belongs to the monovalent cation:proton antiporter 2 (CPA2) transporter (TC 2.A.37) family. CHX (TC 2.A.37.4) subfamily.</text>
</comment>
<comment type="caution">
    <text evidence="13">The sequence shown here is derived from an EMBL/GenBank/DDBJ whole genome shotgun (WGS) entry which is preliminary data.</text>
</comment>
<feature type="domain" description="Cation/H(+) antiporter C-terminal" evidence="12">
    <location>
        <begin position="524"/>
        <end position="671"/>
    </location>
</feature>
<dbReference type="PANTHER" id="PTHR32468">
    <property type="entry name" value="CATION/H + ANTIPORTER"/>
    <property type="match status" value="1"/>
</dbReference>
<dbReference type="GO" id="GO:0006885">
    <property type="term" value="P:regulation of pH"/>
    <property type="evidence" value="ECO:0007669"/>
    <property type="project" value="TreeGrafter"/>
</dbReference>
<keyword evidence="5" id="KW-0630">Potassium</keyword>
<dbReference type="AlphaFoldDB" id="S8DWT8"/>
<evidence type="ECO:0000256" key="8">
    <source>
        <dbReference type="ARBA" id="ARBA00023136"/>
    </source>
</evidence>
<feature type="transmembrane region" description="Helical" evidence="10">
    <location>
        <begin position="164"/>
        <end position="181"/>
    </location>
</feature>
<feature type="transmembrane region" description="Helical" evidence="10">
    <location>
        <begin position="97"/>
        <end position="118"/>
    </location>
</feature>
<name>S8DWT8_9LAMI</name>
<keyword evidence="2" id="KW-0813">Transport</keyword>
<keyword evidence="6 10" id="KW-1133">Transmembrane helix</keyword>
<dbReference type="InterPro" id="IPR050794">
    <property type="entry name" value="CPA2_transporter"/>
</dbReference>
<keyword evidence="7" id="KW-0406">Ion transport</keyword>
<dbReference type="OrthoDB" id="1868135at2759"/>
<feature type="non-terminal residue" evidence="13">
    <location>
        <position position="673"/>
    </location>
</feature>
<feature type="non-terminal residue" evidence="13">
    <location>
        <position position="1"/>
    </location>
</feature>
<evidence type="ECO:0000313" key="14">
    <source>
        <dbReference type="Proteomes" id="UP000015453"/>
    </source>
</evidence>
<dbReference type="Gene3D" id="1.20.1530.20">
    <property type="match status" value="1"/>
</dbReference>
<dbReference type="PANTHER" id="PTHR32468:SF114">
    <property type="entry name" value="CATION_H+ EXCHANGER DOMAIN-CONTAINING PROTEIN"/>
    <property type="match status" value="1"/>
</dbReference>
<evidence type="ECO:0000256" key="6">
    <source>
        <dbReference type="ARBA" id="ARBA00022989"/>
    </source>
</evidence>
<dbReference type="Proteomes" id="UP000015453">
    <property type="component" value="Unassembled WGS sequence"/>
</dbReference>
<evidence type="ECO:0000256" key="4">
    <source>
        <dbReference type="ARBA" id="ARBA00022692"/>
    </source>
</evidence>
<feature type="transmembrane region" description="Helical" evidence="10">
    <location>
        <begin position="193"/>
        <end position="215"/>
    </location>
</feature>
<comment type="subcellular location">
    <subcellularLocation>
        <location evidence="1">Membrane</location>
        <topology evidence="1">Multi-pass membrane protein</topology>
    </subcellularLocation>
</comment>
<evidence type="ECO:0000256" key="1">
    <source>
        <dbReference type="ARBA" id="ARBA00004141"/>
    </source>
</evidence>
<accession>S8DWT8</accession>
<evidence type="ECO:0000256" key="3">
    <source>
        <dbReference type="ARBA" id="ARBA00022538"/>
    </source>
</evidence>
<feature type="transmembrane region" description="Helical" evidence="10">
    <location>
        <begin position="62"/>
        <end position="85"/>
    </location>
</feature>
<dbReference type="InterPro" id="IPR006153">
    <property type="entry name" value="Cation/H_exchanger_TM"/>
</dbReference>
<feature type="transmembrane region" description="Helical" evidence="10">
    <location>
        <begin position="27"/>
        <end position="50"/>
    </location>
</feature>
<keyword evidence="8 10" id="KW-0472">Membrane</keyword>
<dbReference type="InterPro" id="IPR057290">
    <property type="entry name" value="CHX17_C"/>
</dbReference>
<gene>
    <name evidence="13" type="ORF">M569_07070</name>
</gene>
<feature type="domain" description="Cation/H+ exchanger transmembrane" evidence="11">
    <location>
        <begin position="165"/>
        <end position="330"/>
    </location>
</feature>
<keyword evidence="3" id="KW-0633">Potassium transport</keyword>
<evidence type="ECO:0000256" key="2">
    <source>
        <dbReference type="ARBA" id="ARBA00022448"/>
    </source>
</evidence>
<proteinExistence type="inferred from homology"/>
<evidence type="ECO:0000256" key="7">
    <source>
        <dbReference type="ARBA" id="ARBA00023065"/>
    </source>
</evidence>
<dbReference type="EMBL" id="AUSU01002966">
    <property type="protein sequence ID" value="EPS67703.1"/>
    <property type="molecule type" value="Genomic_DNA"/>
</dbReference>
<reference evidence="13 14" key="1">
    <citation type="journal article" date="2013" name="BMC Genomics">
        <title>The miniature genome of a carnivorous plant Genlisea aurea contains a low number of genes and short non-coding sequences.</title>
        <authorList>
            <person name="Leushkin E.V."/>
            <person name="Sutormin R.A."/>
            <person name="Nabieva E.R."/>
            <person name="Penin A.A."/>
            <person name="Kondrashov A.S."/>
            <person name="Logacheva M.D."/>
        </authorList>
    </citation>
    <scope>NUCLEOTIDE SEQUENCE [LARGE SCALE GENOMIC DNA]</scope>
</reference>
<evidence type="ECO:0000259" key="12">
    <source>
        <dbReference type="Pfam" id="PF23259"/>
    </source>
</evidence>
<dbReference type="InterPro" id="IPR038770">
    <property type="entry name" value="Na+/solute_symporter_sf"/>
</dbReference>
<dbReference type="Pfam" id="PF00999">
    <property type="entry name" value="Na_H_Exchanger"/>
    <property type="match status" value="1"/>
</dbReference>
<evidence type="ECO:0000256" key="9">
    <source>
        <dbReference type="ARBA" id="ARBA00038341"/>
    </source>
</evidence>
<evidence type="ECO:0000313" key="13">
    <source>
        <dbReference type="EMBL" id="EPS67703.1"/>
    </source>
</evidence>
<protein>
    <submittedName>
        <fullName evidence="13">Uncharacterized protein</fullName>
    </submittedName>
</protein>
<organism evidence="13 14">
    <name type="scientific">Genlisea aurea</name>
    <dbReference type="NCBI Taxonomy" id="192259"/>
    <lineage>
        <taxon>Eukaryota</taxon>
        <taxon>Viridiplantae</taxon>
        <taxon>Streptophyta</taxon>
        <taxon>Embryophyta</taxon>
        <taxon>Tracheophyta</taxon>
        <taxon>Spermatophyta</taxon>
        <taxon>Magnoliopsida</taxon>
        <taxon>eudicotyledons</taxon>
        <taxon>Gunneridae</taxon>
        <taxon>Pentapetalae</taxon>
        <taxon>asterids</taxon>
        <taxon>lamiids</taxon>
        <taxon>Lamiales</taxon>
        <taxon>Lentibulariaceae</taxon>
        <taxon>Genlisea</taxon>
    </lineage>
</organism>
<dbReference type="GO" id="GO:0006813">
    <property type="term" value="P:potassium ion transport"/>
    <property type="evidence" value="ECO:0007669"/>
    <property type="project" value="UniProtKB-KW"/>
</dbReference>
<dbReference type="GO" id="GO:1902600">
    <property type="term" value="P:proton transmembrane transport"/>
    <property type="evidence" value="ECO:0007669"/>
    <property type="project" value="InterPro"/>
</dbReference>
<dbReference type="GO" id="GO:0015297">
    <property type="term" value="F:antiporter activity"/>
    <property type="evidence" value="ECO:0007669"/>
    <property type="project" value="InterPro"/>
</dbReference>